<dbReference type="Pfam" id="PF05795">
    <property type="entry name" value="Plasmodium_Vir"/>
    <property type="match status" value="1"/>
</dbReference>
<dbReference type="KEGG" id="pcot:PCOAH_00032910"/>
<name>A0A1B1E204_9APIC</name>
<dbReference type="OrthoDB" id="382684at2759"/>
<dbReference type="VEuPathDB" id="PlasmoDB:PCOAH_00032910"/>
<organism evidence="2 3">
    <name type="scientific">Plasmodium coatneyi</name>
    <dbReference type="NCBI Taxonomy" id="208452"/>
    <lineage>
        <taxon>Eukaryota</taxon>
        <taxon>Sar</taxon>
        <taxon>Alveolata</taxon>
        <taxon>Apicomplexa</taxon>
        <taxon>Aconoidasida</taxon>
        <taxon>Haemosporida</taxon>
        <taxon>Plasmodiidae</taxon>
        <taxon>Plasmodium</taxon>
    </lineage>
</organism>
<feature type="region of interest" description="Disordered" evidence="1">
    <location>
        <begin position="1"/>
        <end position="42"/>
    </location>
</feature>
<dbReference type="RefSeq" id="XP_019915743.1">
    <property type="nucleotide sequence ID" value="XM_020060086.1"/>
</dbReference>
<feature type="compositionally biased region" description="Basic and acidic residues" evidence="1">
    <location>
        <begin position="1"/>
        <end position="11"/>
    </location>
</feature>
<dbReference type="GeneID" id="30910022"/>
<sequence>MPDQRGKLTKEDDLDQLPSRERVSHTVKGRTVSTNCNGEQDGEDAKKQVGAYLKERDKGEYADQIVGTWCYIHENLKVTKSNYDWCYVFYYWLGDILLKYGQNPDSFSDVMDAIYPILRKSTLGNVCQIICRGIDKEIFDRRKIIYDYFMDYTLIKHQLGGGNKSCDLAYHQHLEAIKLVCPIVEGDCAPNNGHSSDQFCTWFNAEKGKGNNYCEGNQLSKLTCTPPPNHNPNQAGSSGSFSDADQSAGGSVAPAVSGGALSTVALPALAYIFYKYKPFFLNKRNHSDARRKKRSTIHHDLNTLTDDDDNTSTETYSRTNLTDTATKYSVPYTSSSSR</sequence>
<feature type="region of interest" description="Disordered" evidence="1">
    <location>
        <begin position="225"/>
        <end position="253"/>
    </location>
</feature>
<dbReference type="Proteomes" id="UP000092716">
    <property type="component" value="Chromosome 11"/>
</dbReference>
<accession>A0A1B1E204</accession>
<feature type="compositionally biased region" description="Polar residues" evidence="1">
    <location>
        <begin position="231"/>
        <end position="245"/>
    </location>
</feature>
<dbReference type="AlphaFoldDB" id="A0A1B1E204"/>
<evidence type="ECO:0000256" key="1">
    <source>
        <dbReference type="SAM" id="MobiDB-lite"/>
    </source>
</evidence>
<proteinExistence type="predicted"/>
<evidence type="ECO:0000313" key="2">
    <source>
        <dbReference type="EMBL" id="ANQ09048.1"/>
    </source>
</evidence>
<evidence type="ECO:0000313" key="3">
    <source>
        <dbReference type="Proteomes" id="UP000092716"/>
    </source>
</evidence>
<dbReference type="InterPro" id="IPR008780">
    <property type="entry name" value="Plasmodium_Vir"/>
</dbReference>
<keyword evidence="3" id="KW-1185">Reference proteome</keyword>
<dbReference type="EMBL" id="CP016249">
    <property type="protein sequence ID" value="ANQ09048.1"/>
    <property type="molecule type" value="Genomic_DNA"/>
</dbReference>
<gene>
    <name evidence="2" type="ORF">PCOAH_00032910</name>
</gene>
<protein>
    <submittedName>
        <fullName evidence="2">KIR protein</fullName>
    </submittedName>
</protein>
<reference evidence="3" key="1">
    <citation type="submission" date="2016-06" db="EMBL/GenBank/DDBJ databases">
        <title>First high quality genome sequence of Plasmodium coatneyi using continuous long reads from single molecule, real-time sequencing.</title>
        <authorList>
            <person name="Chien J.-T."/>
            <person name="Pakala S.B."/>
            <person name="Geraldo J.A."/>
            <person name="Lapp S.A."/>
            <person name="Barnwell J.W."/>
            <person name="Kissinger J.C."/>
            <person name="Galinski M.R."/>
            <person name="Humphrey J.C."/>
        </authorList>
    </citation>
    <scope>NUCLEOTIDE SEQUENCE [LARGE SCALE GENOMIC DNA]</scope>
    <source>
        <strain evidence="3">Hackeri</strain>
    </source>
</reference>